<evidence type="ECO:0000256" key="2">
    <source>
        <dbReference type="ARBA" id="ARBA00022562"/>
    </source>
</evidence>
<dbReference type="KEGG" id="vg:10192210"/>
<keyword evidence="8" id="KW-1185">Reference proteome</keyword>
<reference evidence="8 9" key="1">
    <citation type="journal article" date="2011" name="J. Virol.">
        <title>Identification and sequencing of a novel rodent gammaherpesvirus that establishes acute and latent infection in laboratory mice.</title>
        <authorList>
            <person name="Loh J."/>
            <person name="Zhao G."/>
            <person name="Nelson C.A."/>
            <person name="Coder P."/>
            <person name="Droit L."/>
            <person name="Handley S.A."/>
            <person name="Johnson L.S."/>
            <person name="Vachharajani P."/>
            <person name="Guzman H."/>
            <person name="Tesh R.B."/>
            <person name="Wang D."/>
            <person name="Fremont D.H."/>
            <person name="Virgin H.W."/>
        </authorList>
    </citation>
    <scope>NUCLEOTIDE SEQUENCE [LARGE SCALE GENOMIC DNA]</scope>
</reference>
<evidence type="ECO:0000256" key="4">
    <source>
        <dbReference type="ARBA" id="ARBA00022844"/>
    </source>
</evidence>
<proteinExistence type="predicted"/>
<evidence type="ECO:0000313" key="8">
    <source>
        <dbReference type="Proteomes" id="UP000134313"/>
    </source>
</evidence>
<dbReference type="OrthoDB" id="4434at10239"/>
<evidence type="ECO:0000256" key="1">
    <source>
        <dbReference type="ARBA" id="ARBA00022561"/>
    </source>
</evidence>
<organism evidence="6 8">
    <name type="scientific">Cricetid gammaherpesvirus 2</name>
    <dbReference type="NCBI Taxonomy" id="1605972"/>
    <lineage>
        <taxon>Viruses</taxon>
        <taxon>Duplodnaviria</taxon>
        <taxon>Heunggongvirae</taxon>
        <taxon>Peploviricota</taxon>
        <taxon>Herviviricetes</taxon>
        <taxon>Herpesvirales</taxon>
        <taxon>Orthoherpesviridae</taxon>
        <taxon>Gammaherpesvirinae</taxon>
        <taxon>Rhadinovirus</taxon>
        <taxon>Rhadinovirus cricetidgamma2</taxon>
    </lineage>
</organism>
<dbReference type="RefSeq" id="YP_004207855.1">
    <property type="nucleotide sequence ID" value="NC_015049.1"/>
</dbReference>
<evidence type="ECO:0000256" key="3">
    <source>
        <dbReference type="ARBA" id="ARBA00022612"/>
    </source>
</evidence>
<evidence type="ECO:0000256" key="5">
    <source>
        <dbReference type="ARBA" id="ARBA00023219"/>
    </source>
</evidence>
<accession>E9M5K2</accession>
<dbReference type="GO" id="GO:0019028">
    <property type="term" value="C:viral capsid"/>
    <property type="evidence" value="ECO:0007669"/>
    <property type="project" value="UniProtKB-KW"/>
</dbReference>
<dbReference type="GO" id="GO:0019072">
    <property type="term" value="P:viral genome packaging"/>
    <property type="evidence" value="ECO:0007669"/>
    <property type="project" value="InterPro"/>
</dbReference>
<dbReference type="InterPro" id="IPR002493">
    <property type="entry name" value="Herpes_UL25"/>
</dbReference>
<protein>
    <submittedName>
        <fullName evidence="6">Tegument protein</fullName>
    </submittedName>
</protein>
<gene>
    <name evidence="7" type="ORF">RHVP-L.19</name>
    <name evidence="6" type="ORF">RHVP.19</name>
</gene>
<keyword evidence="4" id="KW-0946">Virion</keyword>
<dbReference type="GeneID" id="10192210"/>
<keyword evidence="3" id="KW-1188">Viral release from host cell</keyword>
<sequence>MWRAPNMTGATYWAPSPRNILHLDPNTLNQGSVLADQLWDKQVLEHQTRVKNNLLRIELDHVEHSQLTLNRDLEHGLAAVSEYLRGINPENPKNVIVPGPCPSPQEESPPLRPHTVLIFPGDPGFQVTDTIQANIWPLLYMQQQKWLPSFGPWYSRLTTLAMQKRAFPRELRGSANFQNSMSLKLMQTVSNTICNITSDFYSDARNLPDSMAALCLLSAYACKTLKTAPPATVSDLLGDIPQKVQVLVSDLKKCKGPFRFSPNSREYANSLAPPRQEGRYNAGFFDNHSLYNLLVREQILVPPESAAPPQTDILFTITASIFDGEIPPFMSHQWNLRAGLTALSHIILLYLLLESPSGPFLSPHPRLNLQTLLGDSFKQPHTSASRFALLQGSNKDHLFSFLITNYMKPVLVSAPTTPMSKIFPGIYILTLEAGQPARPTAPFVPLGGTSYAHIFEIISQSMVIKNMLELVHHKSLLRMTCETGSGVLLEAASPQTVMRDILNIHFMGVDAYDAVYFSVLGALPVTVAVS</sequence>
<keyword evidence="1" id="KW-0167">Capsid protein</keyword>
<keyword evidence="2" id="KW-1048">Host nucleus</keyword>
<evidence type="ECO:0000313" key="6">
    <source>
        <dbReference type="EMBL" id="ADW24360.1"/>
    </source>
</evidence>
<dbReference type="Proteomes" id="UP000164320">
    <property type="component" value="Genome"/>
</dbReference>
<name>E9M5K2_9GAMA</name>
<dbReference type="EMBL" id="HQ221963">
    <property type="protein sequence ID" value="ADW24360.1"/>
    <property type="molecule type" value="Genomic_DNA"/>
</dbReference>
<dbReference type="Pfam" id="PF01499">
    <property type="entry name" value="Herpes_UL25"/>
    <property type="match status" value="1"/>
</dbReference>
<dbReference type="EMBL" id="HQ698924">
    <property type="protein sequence ID" value="ADW24442.1"/>
    <property type="molecule type" value="Genomic_DNA"/>
</dbReference>
<dbReference type="Proteomes" id="UP000134313">
    <property type="component" value="Segment"/>
</dbReference>
<evidence type="ECO:0000313" key="7">
    <source>
        <dbReference type="EMBL" id="ADW24442.1"/>
    </source>
</evidence>
<keyword evidence="5" id="KW-0231">Viral genome packaging</keyword>
<evidence type="ECO:0000313" key="9">
    <source>
        <dbReference type="Proteomes" id="UP000164320"/>
    </source>
</evidence>